<feature type="domain" description="DUF1156" evidence="1">
    <location>
        <begin position="54"/>
        <end position="124"/>
    </location>
</feature>
<dbReference type="Pfam" id="PF06634">
    <property type="entry name" value="DUF1156"/>
    <property type="match status" value="1"/>
</dbReference>
<comment type="caution">
    <text evidence="2">The sequence shown here is derived from an EMBL/GenBank/DDBJ whole genome shotgun (WGS) entry which is preliminary data.</text>
</comment>
<sequence>MSRSPRDCNCLPGLCRPRRLGLGLRLRRRGAAWSCPETGRGVDVVQKRKLIEVALPLEAINRESAHEKVPAIRRHPRTLHLWWARRPQVAARAVLFAQLVDDPSSRPEEFPTDELQRAERERLHGLIERLAVWENSWDEGLFREAHAEILKSCGGTPPAIVDPFAGGGTIPLEAQRLGLEAHASDLNPVAVLINKALIELPPKFKDRRPVFPGLADSQIREWRGAQGLAADLRAYGRWMRDAAEKQIGHLYPMADGMTVVAWVWARTVTCPNPACGIQMPLVRSWWLGKRKGNEAYIIPKVVPDPTVPSGQTVKFTVGTDRAGAPTAASDGTVGRSGARCASCSSTVPLSYIRDEGRSRRLGSSLMAVVAEGQRQRVYLSPTPEQVDAARIDPPENTIQGSLGYYPRDLKAPTYGLTEFVDLYTARQLVALTTFSDLVVEARSRVLADGGDPGYADALATYLGLAVSRTADRSSTIAGWDSSLGKIRNTFGRQAIPMSWDFAEAGLFSSSSGNFLSQFEWVAEAFEDGPCLASGVATQVDAATRSYEGLLISTDPPYYDNIGYSDLSDYFYVWIRRSLRTVHPELLSTLLVPKAEELVANPHRHDGTEGARDFFEDGFRRVFETARASASSQFPITVYYAFKQSEADAVGEASTGWETLLEGMIRSGWEITSTWPLRSEQGYRMIASGRNALASSIVLSLRPRQEGAFVVDRRGFIAALESELPDALRKLQQGQVAPVDLPQAAIGPGMAVFSRFNAVLEPDGSKMSVRSALARINEILDQVLNEQEGDFDATSRFALAWYRGNGYGVGKFGDADNLARARNTSVDVMDRDEILTSRAGNVQLIKPADLPWDYDVLKDTHTSNWEALHHTIKVLERDGIAPAGDFLQAALSRPDGAVDADLVKELAHLLFRVAESNGWTKDALSFNSLVTSWPEILEVARSVRQPSQTQGAFEFDEDN</sequence>
<dbReference type="Proteomes" id="UP000279994">
    <property type="component" value="Unassembled WGS sequence"/>
</dbReference>
<gene>
    <name evidence="2" type="ORF">EFL26_20140</name>
</gene>
<dbReference type="SUPFAM" id="SSF53335">
    <property type="entry name" value="S-adenosyl-L-methionine-dependent methyltransferases"/>
    <property type="match status" value="1"/>
</dbReference>
<dbReference type="InterPro" id="IPR029063">
    <property type="entry name" value="SAM-dependent_MTases_sf"/>
</dbReference>
<evidence type="ECO:0000259" key="1">
    <source>
        <dbReference type="Pfam" id="PF06634"/>
    </source>
</evidence>
<reference evidence="2 3" key="1">
    <citation type="submission" date="2018-11" db="EMBL/GenBank/DDBJ databases">
        <authorList>
            <person name="Li F."/>
        </authorList>
    </citation>
    <scope>NUCLEOTIDE SEQUENCE [LARGE SCALE GENOMIC DNA]</scope>
    <source>
        <strain evidence="2 3">Gsoil 818</strain>
    </source>
</reference>
<evidence type="ECO:0000313" key="2">
    <source>
        <dbReference type="EMBL" id="RNM12123.1"/>
    </source>
</evidence>
<organism evidence="2 3">
    <name type="scientific">Nocardioides pocheonensis</name>
    <dbReference type="NCBI Taxonomy" id="661485"/>
    <lineage>
        <taxon>Bacteria</taxon>
        <taxon>Bacillati</taxon>
        <taxon>Actinomycetota</taxon>
        <taxon>Actinomycetes</taxon>
        <taxon>Propionibacteriales</taxon>
        <taxon>Nocardioidaceae</taxon>
        <taxon>Nocardioides</taxon>
    </lineage>
</organism>
<keyword evidence="3" id="KW-1185">Reference proteome</keyword>
<dbReference type="EMBL" id="RJSF01000046">
    <property type="protein sequence ID" value="RNM12123.1"/>
    <property type="molecule type" value="Genomic_DNA"/>
</dbReference>
<accession>A0A3N0GI18</accession>
<dbReference type="OrthoDB" id="3197274at2"/>
<protein>
    <submittedName>
        <fullName evidence="2">DUF1156 domain-containing protein</fullName>
    </submittedName>
</protein>
<dbReference type="InterPro" id="IPR009537">
    <property type="entry name" value="DUF1156"/>
</dbReference>
<evidence type="ECO:0000313" key="3">
    <source>
        <dbReference type="Proteomes" id="UP000279994"/>
    </source>
</evidence>
<dbReference type="AlphaFoldDB" id="A0A3N0GI18"/>
<proteinExistence type="predicted"/>
<name>A0A3N0GI18_9ACTN</name>